<feature type="transmembrane region" description="Helical" evidence="7">
    <location>
        <begin position="245"/>
        <end position="265"/>
    </location>
</feature>
<dbReference type="InterPro" id="IPR044502">
    <property type="entry name" value="AtHST-like"/>
</dbReference>
<comment type="subcellular location">
    <subcellularLocation>
        <location evidence="1">Membrane</location>
        <topology evidence="1">Multi-pass membrane protein</topology>
    </subcellularLocation>
</comment>
<dbReference type="Proteomes" id="UP001497512">
    <property type="component" value="Chromosome 18"/>
</dbReference>
<dbReference type="PANTHER" id="PTHR43009">
    <property type="entry name" value="HOMOGENTISATE SOLANESYLTRANSFERASE, CHLOROPLASTIC"/>
    <property type="match status" value="1"/>
</dbReference>
<dbReference type="CDD" id="cd13960">
    <property type="entry name" value="PT_UbiA_HPT1"/>
    <property type="match status" value="1"/>
</dbReference>
<keyword evidence="6 7" id="KW-0472">Membrane</keyword>
<dbReference type="Gene3D" id="1.10.357.140">
    <property type="entry name" value="UbiA prenyltransferase"/>
    <property type="match status" value="1"/>
</dbReference>
<feature type="transmembrane region" description="Helical" evidence="7">
    <location>
        <begin position="218"/>
        <end position="239"/>
    </location>
</feature>
<reference evidence="8" key="1">
    <citation type="submission" date="2024-02" db="EMBL/GenBank/DDBJ databases">
        <authorList>
            <consortium name="ELIXIR-Norway"/>
            <consortium name="Elixir Norway"/>
        </authorList>
    </citation>
    <scope>NUCLEOTIDE SEQUENCE</scope>
</reference>
<evidence type="ECO:0000256" key="1">
    <source>
        <dbReference type="ARBA" id="ARBA00004141"/>
    </source>
</evidence>
<dbReference type="Pfam" id="PF01040">
    <property type="entry name" value="UbiA"/>
    <property type="match status" value="1"/>
</dbReference>
<sequence>MEAIVKQVQIVNNPAAFGRGCPYKMSTDPWQYYPPPQVASSCSLKKRAFSNELSVSQCRNSDPTFCNPFGVGHCGQQIGSCNGDVVGVHLQLQTCKAGRKKMCYISATARPMEMDEGSTMQADAKNLVEADVGWFDRFSRFSRPHTIIGSALGVTSVSLLAVQSRADLSVTFLIGLLQALIPALCMNVYIVGLNQIYDIEIDKVNKPYLPLASGEYSLSTGIAIVVTFAAVSLAIGVYVGSRPLMWALTVSLVLGTAYSVDVPFLRWKRSAVAAASCILAVRAIVVQLGFYLHMQASVFGRAAVMTRPLWFITGFMCFFSIVIALAKDIPDVEGDKVFGIHSFSVRLGQKRVFWLCVWLLQAAYTTAVVVGLTSSTLWTKVAMGVGHIALASILWMRSQNVDLKSRAAIAAWYMFIWKLFYAEYILIPFIR</sequence>
<evidence type="ECO:0000256" key="4">
    <source>
        <dbReference type="ARBA" id="ARBA00022692"/>
    </source>
</evidence>
<accession>A0ABP0U1B0</accession>
<evidence type="ECO:0000256" key="5">
    <source>
        <dbReference type="ARBA" id="ARBA00022989"/>
    </source>
</evidence>
<evidence type="ECO:0000256" key="7">
    <source>
        <dbReference type="SAM" id="Phobius"/>
    </source>
</evidence>
<name>A0ABP0U1B0_9BRYO</name>
<protein>
    <recommendedName>
        <fullName evidence="10">Homogentisate phytyltransferase</fullName>
    </recommendedName>
</protein>
<feature type="transmembrane region" description="Helical" evidence="7">
    <location>
        <begin position="272"/>
        <end position="294"/>
    </location>
</feature>
<dbReference type="NCBIfam" id="NF009525">
    <property type="entry name" value="PRK12887.1"/>
    <property type="match status" value="1"/>
</dbReference>
<proteinExistence type="inferred from homology"/>
<evidence type="ECO:0000256" key="2">
    <source>
        <dbReference type="ARBA" id="ARBA00005985"/>
    </source>
</evidence>
<gene>
    <name evidence="8" type="ORF">CSSPTR1EN2_LOCUS10238</name>
</gene>
<feature type="transmembrane region" description="Helical" evidence="7">
    <location>
        <begin position="147"/>
        <end position="166"/>
    </location>
</feature>
<feature type="transmembrane region" description="Helical" evidence="7">
    <location>
        <begin position="352"/>
        <end position="371"/>
    </location>
</feature>
<dbReference type="Gene3D" id="1.20.120.1780">
    <property type="entry name" value="UbiA prenyltransferase"/>
    <property type="match status" value="1"/>
</dbReference>
<keyword evidence="3" id="KW-0808">Transferase</keyword>
<feature type="transmembrane region" description="Helical" evidence="7">
    <location>
        <begin position="172"/>
        <end position="197"/>
    </location>
</feature>
<dbReference type="InterPro" id="IPR000537">
    <property type="entry name" value="UbiA_prenyltransferase"/>
</dbReference>
<keyword evidence="9" id="KW-1185">Reference proteome</keyword>
<keyword evidence="4 7" id="KW-0812">Transmembrane</keyword>
<dbReference type="InterPro" id="IPR044878">
    <property type="entry name" value="UbiA_sf"/>
</dbReference>
<evidence type="ECO:0008006" key="10">
    <source>
        <dbReference type="Google" id="ProtNLM"/>
    </source>
</evidence>
<keyword evidence="5 7" id="KW-1133">Transmembrane helix</keyword>
<evidence type="ECO:0000313" key="8">
    <source>
        <dbReference type="EMBL" id="CAK9210595.1"/>
    </source>
</evidence>
<evidence type="ECO:0000313" key="9">
    <source>
        <dbReference type="Proteomes" id="UP001497512"/>
    </source>
</evidence>
<comment type="similarity">
    <text evidence="2">Belongs to the UbiA prenyltransferase family.</text>
</comment>
<dbReference type="PANTHER" id="PTHR43009:SF7">
    <property type="entry name" value="HOMOGENTISATE GERANYLGERANYLTRANSFERASE, CHLOROPLASTIC"/>
    <property type="match status" value="1"/>
</dbReference>
<organism evidence="8 9">
    <name type="scientific">Sphagnum troendelagicum</name>
    <dbReference type="NCBI Taxonomy" id="128251"/>
    <lineage>
        <taxon>Eukaryota</taxon>
        <taxon>Viridiplantae</taxon>
        <taxon>Streptophyta</taxon>
        <taxon>Embryophyta</taxon>
        <taxon>Bryophyta</taxon>
        <taxon>Sphagnophytina</taxon>
        <taxon>Sphagnopsida</taxon>
        <taxon>Sphagnales</taxon>
        <taxon>Sphagnaceae</taxon>
        <taxon>Sphagnum</taxon>
    </lineage>
</organism>
<evidence type="ECO:0000256" key="6">
    <source>
        <dbReference type="ARBA" id="ARBA00023136"/>
    </source>
</evidence>
<feature type="transmembrane region" description="Helical" evidence="7">
    <location>
        <begin position="309"/>
        <end position="326"/>
    </location>
</feature>
<dbReference type="EMBL" id="OZ019910">
    <property type="protein sequence ID" value="CAK9210595.1"/>
    <property type="molecule type" value="Genomic_DNA"/>
</dbReference>
<feature type="transmembrane region" description="Helical" evidence="7">
    <location>
        <begin position="408"/>
        <end position="430"/>
    </location>
</feature>
<evidence type="ECO:0000256" key="3">
    <source>
        <dbReference type="ARBA" id="ARBA00022679"/>
    </source>
</evidence>